<evidence type="ECO:0000256" key="1">
    <source>
        <dbReference type="SAM" id="MobiDB-lite"/>
    </source>
</evidence>
<reference evidence="2" key="1">
    <citation type="submission" date="2024-07" db="EMBL/GenBank/DDBJ databases">
        <title>Complete genome sequences of cellulolytic bacteria, Kitasatospora sp. CMC57 and Streptomyces sp. CMC78, isolated from Japanese agricultural soil.</title>
        <authorList>
            <person name="Hashimoto T."/>
            <person name="Ito M."/>
            <person name="Iwamoto M."/>
            <person name="Fukahori D."/>
            <person name="Shoda T."/>
            <person name="Sakoda M."/>
            <person name="Morohoshi T."/>
            <person name="Mitsuboshi M."/>
            <person name="Nishizawa T."/>
        </authorList>
    </citation>
    <scope>NUCLEOTIDE SEQUENCE</scope>
    <source>
        <strain evidence="2">CMC57</strain>
    </source>
</reference>
<sequence>MTTPAPALHLPHPDHLPRSLMEVRAAGTSRRRPSPGPPTPRPSPRESCYDEFFAVTRSSGHPALHLAHSLKATLSAGYACAGTDQRTAFARAARLAGLCLTAEPGSGWPAHAGPLERWKAGHRLFFALNQLTVVALRQARADGCRRAGAEAAAHALRAGAAAMTLTATFDQAAYHRTVRPAMMPPNLPVEGFSGLWSADHRALVTELGLWGNHHALSCRADCPARRTLLDALDETAAAHHGVCARFVGRRPSLLGGDDSLLVLDRLHQARHCSAAGSRPPRPPA</sequence>
<proteinExistence type="predicted"/>
<gene>
    <name evidence="2" type="ORF">KCMC57_00900</name>
</gene>
<dbReference type="EMBL" id="AP035881">
    <property type="protein sequence ID" value="BFP43722.1"/>
    <property type="molecule type" value="Genomic_DNA"/>
</dbReference>
<name>A0AB33JLG5_9ACTN</name>
<organism evidence="2">
    <name type="scientific">Kitasatospora sp. CMC57</name>
    <dbReference type="NCBI Taxonomy" id="3231513"/>
    <lineage>
        <taxon>Bacteria</taxon>
        <taxon>Bacillati</taxon>
        <taxon>Actinomycetota</taxon>
        <taxon>Actinomycetes</taxon>
        <taxon>Kitasatosporales</taxon>
        <taxon>Streptomycetaceae</taxon>
        <taxon>Kitasatospora</taxon>
    </lineage>
</organism>
<evidence type="ECO:0000313" key="2">
    <source>
        <dbReference type="EMBL" id="BFP43722.1"/>
    </source>
</evidence>
<accession>A0AB33JLG5</accession>
<protein>
    <submittedName>
        <fullName evidence="2">Uncharacterized protein</fullName>
    </submittedName>
</protein>
<feature type="region of interest" description="Disordered" evidence="1">
    <location>
        <begin position="25"/>
        <end position="46"/>
    </location>
</feature>
<dbReference type="AlphaFoldDB" id="A0AB33JLG5"/>